<comment type="subcellular location">
    <subcellularLocation>
        <location evidence="1">Cell membrane</location>
    </subcellularLocation>
</comment>
<dbReference type="AlphaFoldDB" id="A0A7K1KMB7"/>
<dbReference type="GO" id="GO:0044781">
    <property type="term" value="P:bacterial-type flagellum organization"/>
    <property type="evidence" value="ECO:0007669"/>
    <property type="project" value="InterPro"/>
</dbReference>
<evidence type="ECO:0000256" key="3">
    <source>
        <dbReference type="ARBA" id="ARBA00022692"/>
    </source>
</evidence>
<keyword evidence="8" id="KW-0969">Cilium</keyword>
<dbReference type="EMBL" id="WODC01000003">
    <property type="protein sequence ID" value="MUM77215.1"/>
    <property type="molecule type" value="Genomic_DNA"/>
</dbReference>
<accession>A0A7K1KMB7</accession>
<evidence type="ECO:0000256" key="5">
    <source>
        <dbReference type="ARBA" id="ARBA00023136"/>
    </source>
</evidence>
<evidence type="ECO:0000256" key="7">
    <source>
        <dbReference type="SAM" id="Phobius"/>
    </source>
</evidence>
<keyword evidence="3 7" id="KW-0812">Transmembrane</keyword>
<keyword evidence="9" id="KW-1185">Reference proteome</keyword>
<keyword evidence="4 7" id="KW-1133">Transmembrane helix</keyword>
<evidence type="ECO:0000313" key="8">
    <source>
        <dbReference type="EMBL" id="MUM77215.1"/>
    </source>
</evidence>
<feature type="region of interest" description="Disordered" evidence="6">
    <location>
        <begin position="89"/>
        <end position="126"/>
    </location>
</feature>
<keyword evidence="8" id="KW-0282">Flagellum</keyword>
<evidence type="ECO:0000313" key="9">
    <source>
        <dbReference type="Proteomes" id="UP000461162"/>
    </source>
</evidence>
<dbReference type="InterPro" id="IPR022781">
    <property type="entry name" value="Flagellar_biosynth_FliO"/>
</dbReference>
<keyword evidence="2" id="KW-1003">Cell membrane</keyword>
<dbReference type="Pfam" id="PF04347">
    <property type="entry name" value="FliO"/>
    <property type="match status" value="1"/>
</dbReference>
<protein>
    <submittedName>
        <fullName evidence="8">Flagellar biosynthesis protein FliO</fullName>
    </submittedName>
</protein>
<proteinExistence type="predicted"/>
<dbReference type="GO" id="GO:0016020">
    <property type="term" value="C:membrane"/>
    <property type="evidence" value="ECO:0007669"/>
    <property type="project" value="InterPro"/>
</dbReference>
<evidence type="ECO:0000256" key="2">
    <source>
        <dbReference type="ARBA" id="ARBA00022475"/>
    </source>
</evidence>
<evidence type="ECO:0000256" key="4">
    <source>
        <dbReference type="ARBA" id="ARBA00022989"/>
    </source>
</evidence>
<sequence length="126" mass="13268">MALPVVDSGVSILTTLGYLCLLLAVIFLAFYLLRRIGFHGLGGTGGKGAPRLMSRLVLGARQSVAVVRFRGRDFLLGVTEERISLLASEDADAGPDEADAPVRSSGPGSFADLLGKKIRPNRGEDG</sequence>
<evidence type="ECO:0000256" key="6">
    <source>
        <dbReference type="SAM" id="MobiDB-lite"/>
    </source>
</evidence>
<keyword evidence="8" id="KW-0966">Cell projection</keyword>
<organism evidence="8 9">
    <name type="scientific">Pseudodesulfovibrio alkaliphilus</name>
    <dbReference type="NCBI Taxonomy" id="2661613"/>
    <lineage>
        <taxon>Bacteria</taxon>
        <taxon>Pseudomonadati</taxon>
        <taxon>Thermodesulfobacteriota</taxon>
        <taxon>Desulfovibrionia</taxon>
        <taxon>Desulfovibrionales</taxon>
        <taxon>Desulfovibrionaceae</taxon>
    </lineage>
</organism>
<comment type="caution">
    <text evidence="8">The sequence shown here is derived from an EMBL/GenBank/DDBJ whole genome shotgun (WGS) entry which is preliminary data.</text>
</comment>
<feature type="compositionally biased region" description="Acidic residues" evidence="6">
    <location>
        <begin position="89"/>
        <end position="99"/>
    </location>
</feature>
<gene>
    <name evidence="8" type="ORF">GKC30_06170</name>
</gene>
<dbReference type="Proteomes" id="UP000461162">
    <property type="component" value="Unassembled WGS sequence"/>
</dbReference>
<keyword evidence="5 7" id="KW-0472">Membrane</keyword>
<name>A0A7K1KMB7_9BACT</name>
<feature type="transmembrane region" description="Helical" evidence="7">
    <location>
        <begin position="12"/>
        <end position="33"/>
    </location>
</feature>
<evidence type="ECO:0000256" key="1">
    <source>
        <dbReference type="ARBA" id="ARBA00004236"/>
    </source>
</evidence>
<reference evidence="8 9" key="1">
    <citation type="submission" date="2019-11" db="EMBL/GenBank/DDBJ databases">
        <title>Pseudodesulfovibrio alkaliphilus, sp. nov., an alkaliphilic sulfate-reducing bacteria from mud volcano of Taman peninsula, Russia.</title>
        <authorList>
            <person name="Frolova A."/>
            <person name="Merkel A.Y."/>
            <person name="Slobodkin A.I."/>
        </authorList>
    </citation>
    <scope>NUCLEOTIDE SEQUENCE [LARGE SCALE GENOMIC DNA]</scope>
    <source>
        <strain evidence="8 9">F-1</strain>
    </source>
</reference>